<feature type="region of interest" description="Disordered" evidence="1">
    <location>
        <begin position="388"/>
        <end position="416"/>
    </location>
</feature>
<name>A0A0L6V7W9_9BASI</name>
<feature type="region of interest" description="Disordered" evidence="1">
    <location>
        <begin position="230"/>
        <end position="266"/>
    </location>
</feature>
<reference evidence="2 3" key="1">
    <citation type="submission" date="2015-08" db="EMBL/GenBank/DDBJ databases">
        <title>Next Generation Sequencing and Analysis of the Genome of Puccinia sorghi L Schw, the Causal Agent of Maize Common Rust.</title>
        <authorList>
            <person name="Rochi L."/>
            <person name="Burguener G."/>
            <person name="Darino M."/>
            <person name="Turjanski A."/>
            <person name="Kreff E."/>
            <person name="Dieguez M.J."/>
            <person name="Sacco F."/>
        </authorList>
    </citation>
    <scope>NUCLEOTIDE SEQUENCE [LARGE SCALE GENOMIC DNA]</scope>
    <source>
        <strain evidence="2 3">RO10H11247</strain>
    </source>
</reference>
<dbReference type="OrthoDB" id="2499564at2759"/>
<feature type="region of interest" description="Disordered" evidence="1">
    <location>
        <begin position="38"/>
        <end position="86"/>
    </location>
</feature>
<dbReference type="VEuPathDB" id="FungiDB:VP01_230g12"/>
<feature type="compositionally biased region" description="Basic and acidic residues" evidence="1">
    <location>
        <begin position="53"/>
        <end position="65"/>
    </location>
</feature>
<evidence type="ECO:0000313" key="2">
    <source>
        <dbReference type="EMBL" id="KNZ56824.1"/>
    </source>
</evidence>
<comment type="caution">
    <text evidence="2">The sequence shown here is derived from an EMBL/GenBank/DDBJ whole genome shotgun (WGS) entry which is preliminary data.</text>
</comment>
<evidence type="ECO:0000256" key="1">
    <source>
        <dbReference type="SAM" id="MobiDB-lite"/>
    </source>
</evidence>
<protein>
    <submittedName>
        <fullName evidence="2">Uncharacterized protein</fullName>
    </submittedName>
</protein>
<dbReference type="EMBL" id="LAVV01007181">
    <property type="protein sequence ID" value="KNZ56824.1"/>
    <property type="molecule type" value="Genomic_DNA"/>
</dbReference>
<evidence type="ECO:0000313" key="3">
    <source>
        <dbReference type="Proteomes" id="UP000037035"/>
    </source>
</evidence>
<gene>
    <name evidence="2" type="ORF">VP01_230g12</name>
</gene>
<feature type="compositionally biased region" description="Basic and acidic residues" evidence="1">
    <location>
        <begin position="248"/>
        <end position="266"/>
    </location>
</feature>
<keyword evidence="3" id="KW-1185">Reference proteome</keyword>
<organism evidence="2 3">
    <name type="scientific">Puccinia sorghi</name>
    <dbReference type="NCBI Taxonomy" id="27349"/>
    <lineage>
        <taxon>Eukaryota</taxon>
        <taxon>Fungi</taxon>
        <taxon>Dikarya</taxon>
        <taxon>Basidiomycota</taxon>
        <taxon>Pucciniomycotina</taxon>
        <taxon>Pucciniomycetes</taxon>
        <taxon>Pucciniales</taxon>
        <taxon>Pucciniaceae</taxon>
        <taxon>Puccinia</taxon>
    </lineage>
</organism>
<dbReference type="Proteomes" id="UP000037035">
    <property type="component" value="Unassembled WGS sequence"/>
</dbReference>
<accession>A0A0L6V7W9</accession>
<proteinExistence type="predicted"/>
<sequence length="416" mass="44948">MPPICARETTDPVCFSLENMHLNATPAVVVVPKDGEARVEEKDGTGETGLVRQESDGLTEARQDGDGEQAGEEGGRGPASEDGSKKANKPCLIRLFKGSELDENYVYTDHDMVSLISRIVSEDVDCFEIEEVQTVIEFLREQVRDTSGEETDGRVEPEMMTCTAIKTGELSSSETPPASNEPQITTSEREAPIIPAVSHVTAVEEQAQISADAGLITSAALDPAKYEPAAAHDAEKASSGAAQALPKAEGKCAHLRDRGGGERSRTDMKSFWMHIEAEGMEVAHKKGGGVGIPPASRRKVAPLDLSMVETKAWTADHKTKSGINKTGQPTPLKSAALWSPCSLTQLIQALESLKELYRRHGKDSNNVQRPLAANPFDEPAISAFCRSSHSPLRQQSPLRKQSPLRQQSPVSATRVY</sequence>
<dbReference type="AlphaFoldDB" id="A0A0L6V7W9"/>